<evidence type="ECO:0000313" key="3">
    <source>
        <dbReference type="Proteomes" id="UP000095192"/>
    </source>
</evidence>
<name>A0A1D3CUX0_9EIME</name>
<keyword evidence="1" id="KW-0732">Signal</keyword>
<comment type="caution">
    <text evidence="2">The sequence shown here is derived from an EMBL/GenBank/DDBJ whole genome shotgun (WGS) entry which is preliminary data.</text>
</comment>
<evidence type="ECO:0000256" key="1">
    <source>
        <dbReference type="SAM" id="SignalP"/>
    </source>
</evidence>
<organism evidence="2 3">
    <name type="scientific">Cyclospora cayetanensis</name>
    <dbReference type="NCBI Taxonomy" id="88456"/>
    <lineage>
        <taxon>Eukaryota</taxon>
        <taxon>Sar</taxon>
        <taxon>Alveolata</taxon>
        <taxon>Apicomplexa</taxon>
        <taxon>Conoidasida</taxon>
        <taxon>Coccidia</taxon>
        <taxon>Eucoccidiorida</taxon>
        <taxon>Eimeriorina</taxon>
        <taxon>Eimeriidae</taxon>
        <taxon>Cyclospora</taxon>
    </lineage>
</organism>
<keyword evidence="3" id="KW-1185">Reference proteome</keyword>
<sequence length="214" mass="21849">MVRVLSFTSVAVVSLLGIGRARAQATGAENTANCLSAINLGRTAKLDVRPSTLVMDTSLAQLAKSVINSGDLVVSDSNCVLHDGLKPTDMKGIVLEGTSKTPPTADEYKAIIQGVITNGLAALGSSYSADTMFDSNVYATFAAQNLAYLMLADAQKVGASSFAALNARQAAGVNISTLPDTAIDTPLSGSSGNGMTSYPATALLVLSLLGFLSA</sequence>
<accession>A0A1D3CUX0</accession>
<dbReference type="AlphaFoldDB" id="A0A1D3CUX0"/>
<proteinExistence type="predicted"/>
<dbReference type="EMBL" id="JROU02001859">
    <property type="protein sequence ID" value="OEH74981.1"/>
    <property type="molecule type" value="Genomic_DNA"/>
</dbReference>
<reference evidence="2 3" key="1">
    <citation type="journal article" date="2016" name="BMC Genomics">
        <title>Comparative genomics reveals Cyclospora cayetanensis possesses coccidia-like metabolism and invasion components but unique surface antigens.</title>
        <authorList>
            <person name="Liu S."/>
            <person name="Wang L."/>
            <person name="Zheng H."/>
            <person name="Xu Z."/>
            <person name="Roellig D.M."/>
            <person name="Li N."/>
            <person name="Frace M.A."/>
            <person name="Tang K."/>
            <person name="Arrowood M.J."/>
            <person name="Moss D.M."/>
            <person name="Zhang L."/>
            <person name="Feng Y."/>
            <person name="Xiao L."/>
        </authorList>
    </citation>
    <scope>NUCLEOTIDE SEQUENCE [LARGE SCALE GENOMIC DNA]</scope>
    <source>
        <strain evidence="2 3">CHN_HEN01</strain>
    </source>
</reference>
<protein>
    <submittedName>
        <fullName evidence="2">Uncharacterized protein</fullName>
    </submittedName>
</protein>
<gene>
    <name evidence="2" type="ORF">cyc_00477</name>
</gene>
<feature type="signal peptide" evidence="1">
    <location>
        <begin position="1"/>
        <end position="23"/>
    </location>
</feature>
<feature type="chain" id="PRO_5008913914" evidence="1">
    <location>
        <begin position="24"/>
        <end position="214"/>
    </location>
</feature>
<dbReference type="Proteomes" id="UP000095192">
    <property type="component" value="Unassembled WGS sequence"/>
</dbReference>
<evidence type="ECO:0000313" key="2">
    <source>
        <dbReference type="EMBL" id="OEH74981.1"/>
    </source>
</evidence>
<dbReference type="VEuPathDB" id="ToxoDB:cyc_00477"/>
<dbReference type="InParanoid" id="A0A1D3CUX0"/>